<keyword evidence="2" id="KW-1185">Reference proteome</keyword>
<dbReference type="RefSeq" id="WP_262688696.1">
    <property type="nucleotide sequence ID" value="NZ_JAOQIO010000124.1"/>
</dbReference>
<name>A0ABT2UTT0_9BACL</name>
<gene>
    <name evidence="1" type="ORF">OB236_38410</name>
</gene>
<evidence type="ECO:0000313" key="1">
    <source>
        <dbReference type="EMBL" id="MCU6798015.1"/>
    </source>
</evidence>
<sequence length="47" mass="5583">MKLYHKLMAAYYGWLADRELETPNETGDMVYLNSFTKHIHHKQKSGE</sequence>
<proteinExistence type="predicted"/>
<comment type="caution">
    <text evidence="1">The sequence shown here is derived from an EMBL/GenBank/DDBJ whole genome shotgun (WGS) entry which is preliminary data.</text>
</comment>
<accession>A0ABT2UTT0</accession>
<dbReference type="Proteomes" id="UP001652445">
    <property type="component" value="Unassembled WGS sequence"/>
</dbReference>
<evidence type="ECO:0000313" key="2">
    <source>
        <dbReference type="Proteomes" id="UP001652445"/>
    </source>
</evidence>
<organism evidence="1 2">
    <name type="scientific">Paenibacillus baimaensis</name>
    <dbReference type="NCBI Taxonomy" id="2982185"/>
    <lineage>
        <taxon>Bacteria</taxon>
        <taxon>Bacillati</taxon>
        <taxon>Bacillota</taxon>
        <taxon>Bacilli</taxon>
        <taxon>Bacillales</taxon>
        <taxon>Paenibacillaceae</taxon>
        <taxon>Paenibacillus</taxon>
    </lineage>
</organism>
<dbReference type="EMBL" id="JAOQIO010000124">
    <property type="protein sequence ID" value="MCU6798015.1"/>
    <property type="molecule type" value="Genomic_DNA"/>
</dbReference>
<protein>
    <submittedName>
        <fullName evidence="1">Uncharacterized protein</fullName>
    </submittedName>
</protein>
<reference evidence="1 2" key="1">
    <citation type="submission" date="2022-09" db="EMBL/GenBank/DDBJ databases">
        <authorList>
            <person name="Han X.L."/>
            <person name="Wang Q."/>
            <person name="Lu T."/>
        </authorList>
    </citation>
    <scope>NUCLEOTIDE SEQUENCE [LARGE SCALE GENOMIC DNA]</scope>
    <source>
        <strain evidence="1 2">WQ 127069</strain>
    </source>
</reference>